<feature type="transmembrane region" description="Helical" evidence="1">
    <location>
        <begin position="209"/>
        <end position="228"/>
    </location>
</feature>
<evidence type="ECO:0000313" key="2">
    <source>
        <dbReference type="EMBL" id="MDE8647595.1"/>
    </source>
</evidence>
<organism evidence="2 3">
    <name type="scientific">Rhodococcus qingshengii</name>
    <dbReference type="NCBI Taxonomy" id="334542"/>
    <lineage>
        <taxon>Bacteria</taxon>
        <taxon>Bacillati</taxon>
        <taxon>Actinomycetota</taxon>
        <taxon>Actinomycetes</taxon>
        <taxon>Mycobacteriales</taxon>
        <taxon>Nocardiaceae</taxon>
        <taxon>Rhodococcus</taxon>
        <taxon>Rhodococcus erythropolis group</taxon>
    </lineage>
</organism>
<keyword evidence="1" id="KW-1133">Transmembrane helix</keyword>
<dbReference type="Proteomes" id="UP001217325">
    <property type="component" value="Unassembled WGS sequence"/>
</dbReference>
<evidence type="ECO:0000256" key="1">
    <source>
        <dbReference type="SAM" id="Phobius"/>
    </source>
</evidence>
<feature type="transmembrane region" description="Helical" evidence="1">
    <location>
        <begin position="178"/>
        <end position="200"/>
    </location>
</feature>
<evidence type="ECO:0000313" key="3">
    <source>
        <dbReference type="Proteomes" id="UP001217325"/>
    </source>
</evidence>
<feature type="transmembrane region" description="Helical" evidence="1">
    <location>
        <begin position="147"/>
        <end position="166"/>
    </location>
</feature>
<name>A0AAW6LRM9_RHOSG</name>
<protein>
    <submittedName>
        <fullName evidence="2">Uncharacterized protein</fullName>
    </submittedName>
</protein>
<gene>
    <name evidence="2" type="ORF">PXH69_21710</name>
</gene>
<feature type="transmembrane region" description="Helical" evidence="1">
    <location>
        <begin position="107"/>
        <end position="126"/>
    </location>
</feature>
<feature type="transmembrane region" description="Helical" evidence="1">
    <location>
        <begin position="248"/>
        <end position="269"/>
    </location>
</feature>
<dbReference type="EMBL" id="JARDXE010000014">
    <property type="protein sequence ID" value="MDE8647595.1"/>
    <property type="molecule type" value="Genomic_DNA"/>
</dbReference>
<comment type="caution">
    <text evidence="2">The sequence shown here is derived from an EMBL/GenBank/DDBJ whole genome shotgun (WGS) entry which is preliminary data.</text>
</comment>
<dbReference type="RefSeq" id="WP_275232160.1">
    <property type="nucleotide sequence ID" value="NZ_JARDXE010000014.1"/>
</dbReference>
<reference evidence="2" key="1">
    <citation type="submission" date="2023-02" db="EMBL/GenBank/DDBJ databases">
        <title>A novel hydrolase synthesized by Rhodococcus erythropolis HQ is responsible for the detoxification of Zearalenone.</title>
        <authorList>
            <person name="Hu J."/>
            <person name="Xu J."/>
        </authorList>
    </citation>
    <scope>NUCLEOTIDE SEQUENCE</scope>
    <source>
        <strain evidence="2">HQ</strain>
    </source>
</reference>
<proteinExistence type="predicted"/>
<sequence length="291" mass="30929">MRSNKLSVALSREALAARTESANGWLRGTPQGRTVRRVLDGFVDIEIADRSMTLAAKIFTAVLPVIIAASIFSTWDVATRAIDEQFGFDPTTLSARVGTFSAADPSFAAFGVAGLLMVAISGTSFARALGRIYGKIWSVPSISMRDFWRCVVVLLLVASSATLVGLMREVSDVRYVGVPLAALGELLVWMLVWTLCPYLLTVSALSGRVLWATGLLTASALTAVRTAGRFVLPTFTASAQAKFGPLGLVFTSISWLFVLSMVIVGAAAITKAVALDEGSVGEYLRTSPIDA</sequence>
<keyword evidence="1" id="KW-0472">Membrane</keyword>
<feature type="transmembrane region" description="Helical" evidence="1">
    <location>
        <begin position="54"/>
        <end position="75"/>
    </location>
</feature>
<dbReference type="AlphaFoldDB" id="A0AAW6LRM9"/>
<keyword evidence="1" id="KW-0812">Transmembrane</keyword>
<accession>A0AAW6LRM9</accession>